<gene>
    <name evidence="3" type="ORF">GCM10009416_14940</name>
</gene>
<sequence length="93" mass="10015">MYFVPSAPCRHAEPAQLNPAPDASEGDAVEQENAYFAALKLFLVFGPLLGLAALELIMLRRDKRRAVRGEPLVPARRGGSTGVRDAALSDPAR</sequence>
<keyword evidence="2" id="KW-0472">Membrane</keyword>
<evidence type="ECO:0000313" key="3">
    <source>
        <dbReference type="EMBL" id="GAA0577400.1"/>
    </source>
</evidence>
<feature type="region of interest" description="Disordered" evidence="1">
    <location>
        <begin position="1"/>
        <end position="26"/>
    </location>
</feature>
<organism evidence="3 4">
    <name type="scientific">Craurococcus roseus</name>
    <dbReference type="NCBI Taxonomy" id="77585"/>
    <lineage>
        <taxon>Bacteria</taxon>
        <taxon>Pseudomonadati</taxon>
        <taxon>Pseudomonadota</taxon>
        <taxon>Alphaproteobacteria</taxon>
        <taxon>Acetobacterales</taxon>
        <taxon>Acetobacteraceae</taxon>
        <taxon>Craurococcus</taxon>
    </lineage>
</organism>
<name>A0ABN1EY24_9PROT</name>
<keyword evidence="2" id="KW-0812">Transmembrane</keyword>
<accession>A0ABN1EY24</accession>
<evidence type="ECO:0000256" key="2">
    <source>
        <dbReference type="SAM" id="Phobius"/>
    </source>
</evidence>
<proteinExistence type="predicted"/>
<feature type="region of interest" description="Disordered" evidence="1">
    <location>
        <begin position="68"/>
        <end position="93"/>
    </location>
</feature>
<evidence type="ECO:0000313" key="4">
    <source>
        <dbReference type="Proteomes" id="UP001501588"/>
    </source>
</evidence>
<protein>
    <submittedName>
        <fullName evidence="3">Uncharacterized protein</fullName>
    </submittedName>
</protein>
<evidence type="ECO:0000256" key="1">
    <source>
        <dbReference type="SAM" id="MobiDB-lite"/>
    </source>
</evidence>
<feature type="transmembrane region" description="Helical" evidence="2">
    <location>
        <begin position="34"/>
        <end position="58"/>
    </location>
</feature>
<reference evidence="3 4" key="1">
    <citation type="journal article" date="2019" name="Int. J. Syst. Evol. Microbiol.">
        <title>The Global Catalogue of Microorganisms (GCM) 10K type strain sequencing project: providing services to taxonomists for standard genome sequencing and annotation.</title>
        <authorList>
            <consortium name="The Broad Institute Genomics Platform"/>
            <consortium name="The Broad Institute Genome Sequencing Center for Infectious Disease"/>
            <person name="Wu L."/>
            <person name="Ma J."/>
        </authorList>
    </citation>
    <scope>NUCLEOTIDE SEQUENCE [LARGE SCALE GENOMIC DNA]</scope>
    <source>
        <strain evidence="3 4">JCM 9933</strain>
    </source>
</reference>
<comment type="caution">
    <text evidence="3">The sequence shown here is derived from an EMBL/GenBank/DDBJ whole genome shotgun (WGS) entry which is preliminary data.</text>
</comment>
<keyword evidence="4" id="KW-1185">Reference proteome</keyword>
<dbReference type="Proteomes" id="UP001501588">
    <property type="component" value="Unassembled WGS sequence"/>
</dbReference>
<keyword evidence="2" id="KW-1133">Transmembrane helix</keyword>
<dbReference type="EMBL" id="BAAAFZ010000015">
    <property type="protein sequence ID" value="GAA0577400.1"/>
    <property type="molecule type" value="Genomic_DNA"/>
</dbReference>